<dbReference type="GO" id="GO:0005783">
    <property type="term" value="C:endoplasmic reticulum"/>
    <property type="evidence" value="ECO:0007669"/>
    <property type="project" value="TreeGrafter"/>
</dbReference>
<evidence type="ECO:0000313" key="7">
    <source>
        <dbReference type="Proteomes" id="UP001140094"/>
    </source>
</evidence>
<organism evidence="6 7">
    <name type="scientific">Coemansia guatemalensis</name>
    <dbReference type="NCBI Taxonomy" id="2761395"/>
    <lineage>
        <taxon>Eukaryota</taxon>
        <taxon>Fungi</taxon>
        <taxon>Fungi incertae sedis</taxon>
        <taxon>Zoopagomycota</taxon>
        <taxon>Kickxellomycotina</taxon>
        <taxon>Kickxellomycetes</taxon>
        <taxon>Kickxellales</taxon>
        <taxon>Kickxellaceae</taxon>
        <taxon>Coemansia</taxon>
    </lineage>
</organism>
<feature type="non-terminal residue" evidence="6">
    <location>
        <position position="1"/>
    </location>
</feature>
<proteinExistence type="predicted"/>
<dbReference type="Proteomes" id="UP001140094">
    <property type="component" value="Unassembled WGS sequence"/>
</dbReference>
<evidence type="ECO:0000313" key="6">
    <source>
        <dbReference type="EMBL" id="KAJ2791694.1"/>
    </source>
</evidence>
<feature type="transmembrane region" description="Helical" evidence="5">
    <location>
        <begin position="14"/>
        <end position="35"/>
    </location>
</feature>
<keyword evidence="4 5" id="KW-0472">Membrane</keyword>
<evidence type="ECO:0000256" key="3">
    <source>
        <dbReference type="ARBA" id="ARBA00022989"/>
    </source>
</evidence>
<name>A0A9W8HRI1_9FUNG</name>
<dbReference type="InterPro" id="IPR004776">
    <property type="entry name" value="Mem_transp_PIN-like"/>
</dbReference>
<dbReference type="GO" id="GO:0016020">
    <property type="term" value="C:membrane"/>
    <property type="evidence" value="ECO:0007669"/>
    <property type="project" value="UniProtKB-SubCell"/>
</dbReference>
<comment type="subcellular location">
    <subcellularLocation>
        <location evidence="1">Membrane</location>
        <topology evidence="1">Multi-pass membrane protein</topology>
    </subcellularLocation>
</comment>
<reference evidence="6" key="1">
    <citation type="submission" date="2022-07" db="EMBL/GenBank/DDBJ databases">
        <title>Phylogenomic reconstructions and comparative analyses of Kickxellomycotina fungi.</title>
        <authorList>
            <person name="Reynolds N.K."/>
            <person name="Stajich J.E."/>
            <person name="Barry K."/>
            <person name="Grigoriev I.V."/>
            <person name="Crous P."/>
            <person name="Smith M.E."/>
        </authorList>
    </citation>
    <scope>NUCLEOTIDE SEQUENCE</scope>
    <source>
        <strain evidence="6">NRRL 1565</strain>
    </source>
</reference>
<evidence type="ECO:0000256" key="1">
    <source>
        <dbReference type="ARBA" id="ARBA00004141"/>
    </source>
</evidence>
<dbReference type="AlphaFoldDB" id="A0A9W8HRI1"/>
<evidence type="ECO:0000256" key="2">
    <source>
        <dbReference type="ARBA" id="ARBA00022692"/>
    </source>
</evidence>
<keyword evidence="7" id="KW-1185">Reference proteome</keyword>
<evidence type="ECO:0000256" key="4">
    <source>
        <dbReference type="ARBA" id="ARBA00023136"/>
    </source>
</evidence>
<keyword evidence="2 5" id="KW-0812">Transmembrane</keyword>
<keyword evidence="3 5" id="KW-1133">Transmembrane helix</keyword>
<dbReference type="EMBL" id="JANBUO010003274">
    <property type="protein sequence ID" value="KAJ2791694.1"/>
    <property type="molecule type" value="Genomic_DNA"/>
</dbReference>
<comment type="caution">
    <text evidence="6">The sequence shown here is derived from an EMBL/GenBank/DDBJ whole genome shotgun (WGS) entry which is preliminary data.</text>
</comment>
<gene>
    <name evidence="6" type="ORF">H4R20_006834</name>
</gene>
<dbReference type="PANTHER" id="PTHR31794">
    <property type="entry name" value="AUXIN EFFLUX TRANSPORTER FAMILY PROTEIN (EUROFUNG)"/>
    <property type="match status" value="1"/>
</dbReference>
<evidence type="ECO:0000256" key="5">
    <source>
        <dbReference type="SAM" id="Phobius"/>
    </source>
</evidence>
<sequence length="275" mass="29199">ITGSLSRTTLGELWFVPVLYVLLGFVGLAWTRYGGQTLQLPDGFRRLCAVAVYFSNVNTILIPIMQEIASSPQSRFLLRDEHDTPQAVADRAIAYGMVIGIVNNVLRWSVGVAIMQPPAVVAGPADDALTDAQADPVRRPLLAPSDDTIDDGFGEVRADKSVAGIVSGIWRVIAPCLTPPLCGVLAAVVVVLAPPIQRGLLEKGTYAHSLWAAVDTCGDGCIPLTLVALGGQLRAPHVPRPAEAASDPDYADVSAADQKRGVALVLTGRFWLCHC</sequence>
<accession>A0A9W8HRI1</accession>
<dbReference type="GO" id="GO:0055085">
    <property type="term" value="P:transmembrane transport"/>
    <property type="evidence" value="ECO:0007669"/>
    <property type="project" value="InterPro"/>
</dbReference>
<protein>
    <submittedName>
        <fullName evidence="6">Uncharacterized protein</fullName>
    </submittedName>
</protein>
<dbReference type="OrthoDB" id="191139at2759"/>
<dbReference type="PANTHER" id="PTHR31794:SF2">
    <property type="entry name" value="AUXIN EFFLUX TRANSPORTER FAMILY PROTEIN (EUROFUNG)"/>
    <property type="match status" value="1"/>
</dbReference>
<dbReference type="Pfam" id="PF03547">
    <property type="entry name" value="Mem_trans"/>
    <property type="match status" value="1"/>
</dbReference>